<accession>A0A5N5F164</accession>
<organism evidence="2 3">
    <name type="scientific">Pyrus ussuriensis x Pyrus communis</name>
    <dbReference type="NCBI Taxonomy" id="2448454"/>
    <lineage>
        <taxon>Eukaryota</taxon>
        <taxon>Viridiplantae</taxon>
        <taxon>Streptophyta</taxon>
        <taxon>Embryophyta</taxon>
        <taxon>Tracheophyta</taxon>
        <taxon>Spermatophyta</taxon>
        <taxon>Magnoliopsida</taxon>
        <taxon>eudicotyledons</taxon>
        <taxon>Gunneridae</taxon>
        <taxon>Pentapetalae</taxon>
        <taxon>rosids</taxon>
        <taxon>fabids</taxon>
        <taxon>Rosales</taxon>
        <taxon>Rosaceae</taxon>
        <taxon>Amygdaloideae</taxon>
        <taxon>Maleae</taxon>
        <taxon>Pyrus</taxon>
    </lineage>
</organism>
<dbReference type="PANTHER" id="PTHR33287:SF8">
    <property type="entry name" value="TRANSMEMBRANE PROTEIN 188"/>
    <property type="match status" value="1"/>
</dbReference>
<evidence type="ECO:0000313" key="2">
    <source>
        <dbReference type="EMBL" id="KAB2596756.1"/>
    </source>
</evidence>
<dbReference type="EMBL" id="SMOL01000781">
    <property type="protein sequence ID" value="KAB2596756.1"/>
    <property type="molecule type" value="Genomic_DNA"/>
</dbReference>
<proteinExistence type="predicted"/>
<keyword evidence="1" id="KW-1133">Transmembrane helix</keyword>
<evidence type="ECO:0000313" key="3">
    <source>
        <dbReference type="Proteomes" id="UP000327157"/>
    </source>
</evidence>
<reference evidence="2 3" key="3">
    <citation type="submission" date="2019-11" db="EMBL/GenBank/DDBJ databases">
        <title>A de novo genome assembly of a pear dwarfing rootstock.</title>
        <authorList>
            <person name="Wang F."/>
            <person name="Wang J."/>
            <person name="Li S."/>
            <person name="Zhang Y."/>
            <person name="Fang M."/>
            <person name="Ma L."/>
            <person name="Zhao Y."/>
            <person name="Jiang S."/>
        </authorList>
    </citation>
    <scope>NUCLEOTIDE SEQUENCE [LARGE SCALE GENOMIC DNA]</scope>
    <source>
        <strain evidence="2">S2</strain>
        <tissue evidence="2">Leaf</tissue>
    </source>
</reference>
<reference evidence="2 3" key="1">
    <citation type="submission" date="2019-09" db="EMBL/GenBank/DDBJ databases">
        <authorList>
            <person name="Ou C."/>
        </authorList>
    </citation>
    <scope>NUCLEOTIDE SEQUENCE [LARGE SCALE GENOMIC DNA]</scope>
    <source>
        <strain evidence="2">S2</strain>
        <tissue evidence="2">Leaf</tissue>
    </source>
</reference>
<dbReference type="OrthoDB" id="1250556at2759"/>
<keyword evidence="3" id="KW-1185">Reference proteome</keyword>
<reference evidence="3" key="2">
    <citation type="submission" date="2019-10" db="EMBL/GenBank/DDBJ databases">
        <title>A de novo genome assembly of a pear dwarfing rootstock.</title>
        <authorList>
            <person name="Wang F."/>
            <person name="Wang J."/>
            <person name="Li S."/>
            <person name="Zhang Y."/>
            <person name="Fang M."/>
            <person name="Ma L."/>
            <person name="Zhao Y."/>
            <person name="Jiang S."/>
        </authorList>
    </citation>
    <scope>NUCLEOTIDE SEQUENCE [LARGE SCALE GENOMIC DNA]</scope>
</reference>
<feature type="transmembrane region" description="Helical" evidence="1">
    <location>
        <begin position="150"/>
        <end position="167"/>
    </location>
</feature>
<comment type="caution">
    <text evidence="2">The sequence shown here is derived from an EMBL/GenBank/DDBJ whole genome shotgun (WGS) entry which is preliminary data.</text>
</comment>
<feature type="transmembrane region" description="Helical" evidence="1">
    <location>
        <begin position="70"/>
        <end position="92"/>
    </location>
</feature>
<sequence>MELEELEKSFKELKIINRKQEKRVCYHETRARNLTIGYLLLQALFFLGFSSRPPPNGSDSGYSCQWWVPFSMILVSSVIFFMAFLDAVTMFYRVQYHLDVNYLEQDLIYKKIQEAKQPPPKSHVSIQLKECHTPGEVIKVDVFQLLKRKVYIYVTTLSLLALTGLQLKSDLRIIILREQLKLFGPQDLDKKNPEGMLFHSKRDRLLSLTQQGEISFLHKKLL</sequence>
<keyword evidence="1" id="KW-0472">Membrane</keyword>
<name>A0A5N5F164_9ROSA</name>
<dbReference type="AlphaFoldDB" id="A0A5N5F164"/>
<feature type="transmembrane region" description="Helical" evidence="1">
    <location>
        <begin position="31"/>
        <end position="50"/>
    </location>
</feature>
<keyword evidence="1" id="KW-0812">Transmembrane</keyword>
<gene>
    <name evidence="2" type="ORF">D8674_032206</name>
</gene>
<evidence type="ECO:0000256" key="1">
    <source>
        <dbReference type="SAM" id="Phobius"/>
    </source>
</evidence>
<protein>
    <submittedName>
        <fullName evidence="2">Uncharacterized protein</fullName>
    </submittedName>
</protein>
<dbReference type="Proteomes" id="UP000327157">
    <property type="component" value="Chromosome 7"/>
</dbReference>
<dbReference type="PANTHER" id="PTHR33287">
    <property type="entry name" value="OS03G0453550 PROTEIN"/>
    <property type="match status" value="1"/>
</dbReference>